<evidence type="ECO:0000256" key="3">
    <source>
        <dbReference type="ARBA" id="ARBA00023163"/>
    </source>
</evidence>
<reference evidence="6 7" key="1">
    <citation type="submission" date="2020-07" db="EMBL/GenBank/DDBJ databases">
        <title>Sequencing the genomes of 1000 actinobacteria strains.</title>
        <authorList>
            <person name="Klenk H.-P."/>
        </authorList>
    </citation>
    <scope>NUCLEOTIDE SEQUENCE [LARGE SCALE GENOMIC DNA]</scope>
    <source>
        <strain evidence="6 7">DSM 15131</strain>
    </source>
</reference>
<evidence type="ECO:0000313" key="6">
    <source>
        <dbReference type="EMBL" id="NYI46474.1"/>
    </source>
</evidence>
<evidence type="ECO:0000256" key="2">
    <source>
        <dbReference type="ARBA" id="ARBA00023125"/>
    </source>
</evidence>
<dbReference type="PROSITE" id="PS01081">
    <property type="entry name" value="HTH_TETR_1"/>
    <property type="match status" value="1"/>
</dbReference>
<dbReference type="EMBL" id="JACBZM010000001">
    <property type="protein sequence ID" value="NYI46474.1"/>
    <property type="molecule type" value="Genomic_DNA"/>
</dbReference>
<comment type="caution">
    <text evidence="6">The sequence shown here is derived from an EMBL/GenBank/DDBJ whole genome shotgun (WGS) entry which is preliminary data.</text>
</comment>
<evidence type="ECO:0000313" key="7">
    <source>
        <dbReference type="Proteomes" id="UP000562045"/>
    </source>
</evidence>
<feature type="DNA-binding region" description="H-T-H motif" evidence="4">
    <location>
        <begin position="38"/>
        <end position="57"/>
    </location>
</feature>
<dbReference type="InterPro" id="IPR050109">
    <property type="entry name" value="HTH-type_TetR-like_transc_reg"/>
</dbReference>
<dbReference type="PANTHER" id="PTHR30055">
    <property type="entry name" value="HTH-TYPE TRANSCRIPTIONAL REGULATOR RUTR"/>
    <property type="match status" value="1"/>
</dbReference>
<dbReference type="PANTHER" id="PTHR30055:SF234">
    <property type="entry name" value="HTH-TYPE TRANSCRIPTIONAL REGULATOR BETI"/>
    <property type="match status" value="1"/>
</dbReference>
<dbReference type="Gene3D" id="1.10.357.10">
    <property type="entry name" value="Tetracycline Repressor, domain 2"/>
    <property type="match status" value="1"/>
</dbReference>
<evidence type="ECO:0000256" key="1">
    <source>
        <dbReference type="ARBA" id="ARBA00023015"/>
    </source>
</evidence>
<dbReference type="InterPro" id="IPR001647">
    <property type="entry name" value="HTH_TetR"/>
</dbReference>
<dbReference type="PROSITE" id="PS50977">
    <property type="entry name" value="HTH_TETR_2"/>
    <property type="match status" value="1"/>
</dbReference>
<organism evidence="6 7">
    <name type="scientific">Nocardioides aromaticivorans</name>
    <dbReference type="NCBI Taxonomy" id="200618"/>
    <lineage>
        <taxon>Bacteria</taxon>
        <taxon>Bacillati</taxon>
        <taxon>Actinomycetota</taxon>
        <taxon>Actinomycetes</taxon>
        <taxon>Propionibacteriales</taxon>
        <taxon>Nocardioidaceae</taxon>
        <taxon>Nocardioides</taxon>
    </lineage>
</organism>
<dbReference type="InterPro" id="IPR023772">
    <property type="entry name" value="DNA-bd_HTH_TetR-type_CS"/>
</dbReference>
<dbReference type="RefSeq" id="WP_179650328.1">
    <property type="nucleotide sequence ID" value="NZ_JACBZM010000001.1"/>
</dbReference>
<dbReference type="SUPFAM" id="SSF46689">
    <property type="entry name" value="Homeodomain-like"/>
    <property type="match status" value="1"/>
</dbReference>
<dbReference type="AlphaFoldDB" id="A0A7Y9ZJ92"/>
<keyword evidence="2 4" id="KW-0238">DNA-binding</keyword>
<dbReference type="Pfam" id="PF00440">
    <property type="entry name" value="TetR_N"/>
    <property type="match status" value="1"/>
</dbReference>
<evidence type="ECO:0000259" key="5">
    <source>
        <dbReference type="PROSITE" id="PS50977"/>
    </source>
</evidence>
<dbReference type="GO" id="GO:0003700">
    <property type="term" value="F:DNA-binding transcription factor activity"/>
    <property type="evidence" value="ECO:0007669"/>
    <property type="project" value="TreeGrafter"/>
</dbReference>
<evidence type="ECO:0000256" key="4">
    <source>
        <dbReference type="PROSITE-ProRule" id="PRU00335"/>
    </source>
</evidence>
<dbReference type="GO" id="GO:0000976">
    <property type="term" value="F:transcription cis-regulatory region binding"/>
    <property type="evidence" value="ECO:0007669"/>
    <property type="project" value="TreeGrafter"/>
</dbReference>
<accession>A0A7Y9ZJ92</accession>
<dbReference type="FunFam" id="1.10.10.60:FF:000141">
    <property type="entry name" value="TetR family transcriptional regulator"/>
    <property type="match status" value="1"/>
</dbReference>
<proteinExistence type="predicted"/>
<gene>
    <name evidence="6" type="ORF">BJ993_003554</name>
</gene>
<keyword evidence="3" id="KW-0804">Transcription</keyword>
<keyword evidence="1" id="KW-0805">Transcription regulation</keyword>
<dbReference type="InterPro" id="IPR009057">
    <property type="entry name" value="Homeodomain-like_sf"/>
</dbReference>
<dbReference type="GO" id="GO:0045892">
    <property type="term" value="P:negative regulation of DNA-templated transcription"/>
    <property type="evidence" value="ECO:0007669"/>
    <property type="project" value="UniProtKB-ARBA"/>
</dbReference>
<name>A0A7Y9ZJ92_9ACTN</name>
<dbReference type="PRINTS" id="PR00455">
    <property type="entry name" value="HTHTETR"/>
</dbReference>
<dbReference type="Proteomes" id="UP000562045">
    <property type="component" value="Unassembled WGS sequence"/>
</dbReference>
<feature type="domain" description="HTH tetR-type" evidence="5">
    <location>
        <begin position="15"/>
        <end position="75"/>
    </location>
</feature>
<protein>
    <submittedName>
        <fullName evidence="6">AcrR family transcriptional regulator</fullName>
    </submittedName>
</protein>
<sequence>MTSARRSGTKGVARADREEQILDVAGRVFGARGFAATSVADIAREAGISKPLIYHYFGSKEGLFERCLREAADLLIGEIERSAGLGAVGLRRALVTLDGVFVVLAERPWAWAVANDPTAPTTDGAGELGGSYRRRLEELAREGVGELLSLAGDDDVLDLDAMTTVWSNVFASLVTWWCEHPGIAPEEMSARCERLFGAVFGVVPESPARD</sequence>